<evidence type="ECO:0000313" key="1">
    <source>
        <dbReference type="EMBL" id="CAH0994190.1"/>
    </source>
</evidence>
<dbReference type="EMBL" id="CAKLPY010000001">
    <property type="protein sequence ID" value="CAH0994190.1"/>
    <property type="molecule type" value="Genomic_DNA"/>
</dbReference>
<organism evidence="1 2">
    <name type="scientific">Emticicia aquatica</name>
    <dbReference type="NCBI Taxonomy" id="1681835"/>
    <lineage>
        <taxon>Bacteria</taxon>
        <taxon>Pseudomonadati</taxon>
        <taxon>Bacteroidota</taxon>
        <taxon>Cytophagia</taxon>
        <taxon>Cytophagales</taxon>
        <taxon>Leadbetterellaceae</taxon>
        <taxon>Emticicia</taxon>
    </lineage>
</organism>
<gene>
    <name evidence="1" type="ORF">EMA8858_00298</name>
</gene>
<evidence type="ECO:0000313" key="2">
    <source>
        <dbReference type="Proteomes" id="UP000837932"/>
    </source>
</evidence>
<comment type="caution">
    <text evidence="1">The sequence shown here is derived from an EMBL/GenBank/DDBJ whole genome shotgun (WGS) entry which is preliminary data.</text>
</comment>
<dbReference type="PANTHER" id="PTHR36529:SF1">
    <property type="entry name" value="GLYCOSYLTRANSFERASE"/>
    <property type="match status" value="1"/>
</dbReference>
<dbReference type="PANTHER" id="PTHR36529">
    <property type="entry name" value="SLL1095 PROTEIN"/>
    <property type="match status" value="1"/>
</dbReference>
<evidence type="ECO:0008006" key="3">
    <source>
        <dbReference type="Google" id="ProtNLM"/>
    </source>
</evidence>
<dbReference type="InterPro" id="IPR029044">
    <property type="entry name" value="Nucleotide-diphossugar_trans"/>
</dbReference>
<dbReference type="Gene3D" id="3.90.550.10">
    <property type="entry name" value="Spore Coat Polysaccharide Biosynthesis Protein SpsA, Chain A"/>
    <property type="match status" value="1"/>
</dbReference>
<protein>
    <recommendedName>
        <fullName evidence="3">Glycosyltransferase</fullName>
    </recommendedName>
</protein>
<accession>A0ABM9AKR6</accession>
<dbReference type="Pfam" id="PF09837">
    <property type="entry name" value="DUF2064"/>
    <property type="match status" value="1"/>
</dbReference>
<name>A0ABM9AKR6_9BACT</name>
<dbReference type="SUPFAM" id="SSF53448">
    <property type="entry name" value="Nucleotide-diphospho-sugar transferases"/>
    <property type="match status" value="1"/>
</dbReference>
<dbReference type="Proteomes" id="UP000837932">
    <property type="component" value="Unassembled WGS sequence"/>
</dbReference>
<dbReference type="InterPro" id="IPR018641">
    <property type="entry name" value="Trfase_1_rSAM/seldom-assoc"/>
</dbReference>
<sequence>MTTIFKVQNHTEHKYLNKNGIIIFIKNPQLGKVKTRLAATVGNERALEIYQVLLNHTQKITSSLKVEKFLFYSDFIDENDIWRNEFYHKSLQNPVEDLGFKMADAFTQLLDDGFEKALIIGSDCLELTTDILITAFDELADNEVVIGPALDGGYYLIGFNFNKIGERSNEVLTNIFLNKQWSHNEVYKEAMHSFEVLNLKYAQLTILTDIDEEKDFLKMRSILDNQANND</sequence>
<dbReference type="NCBIfam" id="TIGR04282">
    <property type="entry name" value="glyco_like_cofC"/>
    <property type="match status" value="1"/>
</dbReference>
<proteinExistence type="predicted"/>
<keyword evidence="2" id="KW-1185">Reference proteome</keyword>
<reference evidence="1" key="1">
    <citation type="submission" date="2021-12" db="EMBL/GenBank/DDBJ databases">
        <authorList>
            <person name="Rodrigo-Torres L."/>
            <person name="Arahal R. D."/>
            <person name="Lucena T."/>
        </authorList>
    </citation>
    <scope>NUCLEOTIDE SEQUENCE</scope>
    <source>
        <strain evidence="1">CECT 8858</strain>
    </source>
</reference>